<protein>
    <submittedName>
        <fullName evidence="3">Uncharacterized protein</fullName>
    </submittedName>
</protein>
<keyword evidence="1" id="KW-0175">Coiled coil</keyword>
<evidence type="ECO:0000256" key="1">
    <source>
        <dbReference type="SAM" id="Coils"/>
    </source>
</evidence>
<comment type="caution">
    <text evidence="3">The sequence shown here is derived from an EMBL/GenBank/DDBJ whole genome shotgun (WGS) entry which is preliminary data.</text>
</comment>
<proteinExistence type="predicted"/>
<dbReference type="AlphaFoldDB" id="A0A833SDY5"/>
<dbReference type="Proteomes" id="UP000602510">
    <property type="component" value="Unassembled WGS sequence"/>
</dbReference>
<keyword evidence="4" id="KW-1185">Reference proteome</keyword>
<organism evidence="3 4">
    <name type="scientific">Phytophthora infestans</name>
    <name type="common">Potato late blight agent</name>
    <name type="synonym">Botrytis infestans</name>
    <dbReference type="NCBI Taxonomy" id="4787"/>
    <lineage>
        <taxon>Eukaryota</taxon>
        <taxon>Sar</taxon>
        <taxon>Stramenopiles</taxon>
        <taxon>Oomycota</taxon>
        <taxon>Peronosporomycetes</taxon>
        <taxon>Peronosporales</taxon>
        <taxon>Peronosporaceae</taxon>
        <taxon>Phytophthora</taxon>
    </lineage>
</organism>
<evidence type="ECO:0000313" key="3">
    <source>
        <dbReference type="EMBL" id="KAF4033077.1"/>
    </source>
</evidence>
<dbReference type="EMBL" id="WSZM01000435">
    <property type="protein sequence ID" value="KAF4033077.1"/>
    <property type="molecule type" value="Genomic_DNA"/>
</dbReference>
<accession>A0A833SDY5</accession>
<feature type="coiled-coil region" evidence="1">
    <location>
        <begin position="108"/>
        <end position="158"/>
    </location>
</feature>
<name>A0A833SDY5_PHYIN</name>
<sequence>MHLSTLHPPNSHQLRDDVVTGAVICVRRANRLHFGTSAHQITRSEQVGGNLSCRWEDNGAFSEKPARTPASRGKSSLINVTKKNSESTRATSFKHLKTASQDDKYKAIAELLELSERVQRERRREVQQRYRMKQKHLTASLDKDIRELQHKIKTLAKQRLVVPGSVPAANNVWELAVRYFRLVRLGFQPSDLFDAMRDAMAPDVVYNTECECWKLNDCDHNNKRDDHSANTSQCVSTPPQLQERRYLGEQTPRPAECCDETRGQRDGAKRHANANAAAARKLGERISSFDKACISPSFQWRYIRNNKFGVRAKDSAAILLLS</sequence>
<reference evidence="3" key="1">
    <citation type="submission" date="2020-04" db="EMBL/GenBank/DDBJ databases">
        <title>Hybrid Assembly of Korean Phytophthora infestans isolates.</title>
        <authorList>
            <person name="Prokchorchik M."/>
            <person name="Lee Y."/>
            <person name="Seo J."/>
            <person name="Cho J.-H."/>
            <person name="Park Y.-E."/>
            <person name="Jang D.-C."/>
            <person name="Im J.-S."/>
            <person name="Choi J.-G."/>
            <person name="Park H.-J."/>
            <person name="Lee G.-B."/>
            <person name="Lee Y.-G."/>
            <person name="Hong S.-Y."/>
            <person name="Cho K."/>
            <person name="Sohn K.H."/>
        </authorList>
    </citation>
    <scope>NUCLEOTIDE SEQUENCE</scope>
    <source>
        <strain evidence="3">KR_1_A1</strain>
    </source>
</reference>
<evidence type="ECO:0000313" key="4">
    <source>
        <dbReference type="Proteomes" id="UP000602510"/>
    </source>
</evidence>
<feature type="compositionally biased region" description="Polar residues" evidence="2">
    <location>
        <begin position="73"/>
        <end position="83"/>
    </location>
</feature>
<gene>
    <name evidence="3" type="ORF">GN244_ATG14961</name>
</gene>
<evidence type="ECO:0000256" key="2">
    <source>
        <dbReference type="SAM" id="MobiDB-lite"/>
    </source>
</evidence>
<feature type="region of interest" description="Disordered" evidence="2">
    <location>
        <begin position="60"/>
        <end position="83"/>
    </location>
</feature>